<reference evidence="8 9" key="1">
    <citation type="submission" date="2019-04" db="EMBL/GenBank/DDBJ databases">
        <title>Rhodococcus oryzae sp. nov., a novel actinomycete isolated from rhizosphere soil of rice (Oryza sativa L.).</title>
        <authorList>
            <person name="Li C."/>
        </authorList>
    </citation>
    <scope>NUCLEOTIDE SEQUENCE [LARGE SCALE GENOMIC DNA]</scope>
    <source>
        <strain evidence="8 9">NEAU-CX67</strain>
    </source>
</reference>
<keyword evidence="4 6" id="KW-1133">Transmembrane helix</keyword>
<dbReference type="NCBIfam" id="TIGR00360">
    <property type="entry name" value="ComEC_N-term"/>
    <property type="match status" value="1"/>
</dbReference>
<comment type="caution">
    <text evidence="8">The sequence shown here is derived from an EMBL/GenBank/DDBJ whole genome shotgun (WGS) entry which is preliminary data.</text>
</comment>
<gene>
    <name evidence="8" type="ORF">FCG67_12780</name>
</gene>
<dbReference type="InterPro" id="IPR052159">
    <property type="entry name" value="Competence_DNA_uptake"/>
</dbReference>
<dbReference type="CDD" id="cd07731">
    <property type="entry name" value="ComA-like_MBL-fold"/>
    <property type="match status" value="1"/>
</dbReference>
<evidence type="ECO:0000313" key="9">
    <source>
        <dbReference type="Proteomes" id="UP000305109"/>
    </source>
</evidence>
<comment type="subcellular location">
    <subcellularLocation>
        <location evidence="1">Cell membrane</location>
        <topology evidence="1">Multi-pass membrane protein</topology>
    </subcellularLocation>
</comment>
<dbReference type="PANTHER" id="PTHR30619">
    <property type="entry name" value="DNA INTERNALIZATION/COMPETENCE PROTEIN COMEC/REC2"/>
    <property type="match status" value="1"/>
</dbReference>
<feature type="transmembrane region" description="Helical" evidence="6">
    <location>
        <begin position="307"/>
        <end position="323"/>
    </location>
</feature>
<dbReference type="Proteomes" id="UP000305109">
    <property type="component" value="Unassembled WGS sequence"/>
</dbReference>
<dbReference type="Pfam" id="PF00753">
    <property type="entry name" value="Lactamase_B"/>
    <property type="match status" value="1"/>
</dbReference>
<protein>
    <submittedName>
        <fullName evidence="8">DUF4131 domain-containing protein</fullName>
    </submittedName>
</protein>
<keyword evidence="5 6" id="KW-0472">Membrane</keyword>
<feature type="transmembrane region" description="Helical" evidence="6">
    <location>
        <begin position="39"/>
        <end position="59"/>
    </location>
</feature>
<feature type="transmembrane region" description="Helical" evidence="6">
    <location>
        <begin position="472"/>
        <end position="497"/>
    </location>
</feature>
<evidence type="ECO:0000256" key="5">
    <source>
        <dbReference type="ARBA" id="ARBA00023136"/>
    </source>
</evidence>
<dbReference type="EMBL" id="SUMD01000005">
    <property type="protein sequence ID" value="TJZ77922.1"/>
    <property type="molecule type" value="Genomic_DNA"/>
</dbReference>
<evidence type="ECO:0000256" key="1">
    <source>
        <dbReference type="ARBA" id="ARBA00004651"/>
    </source>
</evidence>
<evidence type="ECO:0000256" key="3">
    <source>
        <dbReference type="ARBA" id="ARBA00022692"/>
    </source>
</evidence>
<feature type="transmembrane region" description="Helical" evidence="6">
    <location>
        <begin position="66"/>
        <end position="86"/>
    </location>
</feature>
<evidence type="ECO:0000256" key="6">
    <source>
        <dbReference type="SAM" id="Phobius"/>
    </source>
</evidence>
<dbReference type="InterPro" id="IPR035681">
    <property type="entry name" value="ComA-like_MBL"/>
</dbReference>
<dbReference type="InterPro" id="IPR036866">
    <property type="entry name" value="RibonucZ/Hydroxyglut_hydro"/>
</dbReference>
<keyword evidence="9" id="KW-1185">Reference proteome</keyword>
<dbReference type="SUPFAM" id="SSF56281">
    <property type="entry name" value="Metallo-hydrolase/oxidoreductase"/>
    <property type="match status" value="1"/>
</dbReference>
<feature type="transmembrane region" description="Helical" evidence="6">
    <location>
        <begin position="255"/>
        <end position="275"/>
    </location>
</feature>
<feature type="transmembrane region" description="Helical" evidence="6">
    <location>
        <begin position="330"/>
        <end position="348"/>
    </location>
</feature>
<keyword evidence="2" id="KW-1003">Cell membrane</keyword>
<dbReference type="RefSeq" id="WP_136910145.1">
    <property type="nucleotide sequence ID" value="NZ_SUMD01000005.1"/>
</dbReference>
<feature type="transmembrane region" description="Helical" evidence="6">
    <location>
        <begin position="384"/>
        <end position="406"/>
    </location>
</feature>
<sequence length="785" mass="79472">MTTPGAPVPDGRVLDLRLLPSAGMCWGATLVGIELGWRAALWTAVGALAAAATAVVVGVAGTRRALAGVLIAALLIGAGFAVAVAARERAVAEHPLTAVASRGGHVSLTVVPVDDPRHVRSPAGDTVMVRATLRSIDARGQGAGGFAVGGSVVIFAPVDGWQELLPGQRVSLRGKVSRPIRRDLTVATIRVTGAPLRVEPAPRTQRVAGAVRDRFATAARSALPPEAAGLLPGLVVGDTSGLPGAVRDDFTAAGLSHLTAVSGANISILIGAVLLLMRALALGPRASAVLAAVALAAFVILARPSPSVLRAAVMGSIGLLALMTGRRKQAMPALGAAVIVLLALFPALAVDFGFALSVAATAALVLLAPGWARWLRARGWPRALAEAVAVATAAYVATVPIVAAMSGTLSTVAVAANVAVAPVIAPVTVIGAIGAVGAAVWLPLGGLIVRATGPPLWWLLRVAEWAAGAPGATVAVPAGLAGAAVLAGIAAGLLLVIRSRWLRRVLAASVLGLALVWVPARVLWPGWPLRDWVLVACDVGQGDAVVLAAGDGAAVVIDAGPEPRLVDGCLDRLGVRTVAAVVLTHLHADHIDGLPGVLRGRRVGAVVLGPMHQPERGFRQVSTQAAASGVAIREARAGEQLRLGALTFRVLGPTLPVPRSPAAGAEMANEQSLVLSVDTIAGRILLTGDVEAEGQRDLLRDRVPVAADILKLPHHGSRTTTEEFLRAVGASLVVVSVGQGNTFGHPNPGILRALQETGATVARTDRGGDIAVGRSGGGAIAVGRP</sequence>
<name>A0ABY2RK05_9NOCA</name>
<keyword evidence="3 6" id="KW-0812">Transmembrane</keyword>
<dbReference type="SMART" id="SM00849">
    <property type="entry name" value="Lactamase_B"/>
    <property type="match status" value="1"/>
</dbReference>
<feature type="transmembrane region" description="Helical" evidence="6">
    <location>
        <begin position="354"/>
        <end position="372"/>
    </location>
</feature>
<evidence type="ECO:0000313" key="8">
    <source>
        <dbReference type="EMBL" id="TJZ77922.1"/>
    </source>
</evidence>
<proteinExistence type="predicted"/>
<evidence type="ECO:0000256" key="4">
    <source>
        <dbReference type="ARBA" id="ARBA00022989"/>
    </source>
</evidence>
<feature type="transmembrane region" description="Helical" evidence="6">
    <location>
        <begin position="282"/>
        <end position="301"/>
    </location>
</feature>
<dbReference type="PANTHER" id="PTHR30619:SF1">
    <property type="entry name" value="RECOMBINATION PROTEIN 2"/>
    <property type="match status" value="1"/>
</dbReference>
<feature type="transmembrane region" description="Helical" evidence="6">
    <location>
        <begin position="504"/>
        <end position="524"/>
    </location>
</feature>
<feature type="transmembrane region" description="Helical" evidence="6">
    <location>
        <begin position="412"/>
        <end position="433"/>
    </location>
</feature>
<accession>A0ABY2RK05</accession>
<organism evidence="8 9">
    <name type="scientific">Rhodococcus oryzae</name>
    <dbReference type="NCBI Taxonomy" id="2571143"/>
    <lineage>
        <taxon>Bacteria</taxon>
        <taxon>Bacillati</taxon>
        <taxon>Actinomycetota</taxon>
        <taxon>Actinomycetes</taxon>
        <taxon>Mycobacteriales</taxon>
        <taxon>Nocardiaceae</taxon>
        <taxon>Rhodococcus</taxon>
    </lineage>
</organism>
<feature type="transmembrane region" description="Helical" evidence="6">
    <location>
        <begin position="440"/>
        <end position="460"/>
    </location>
</feature>
<dbReference type="InterPro" id="IPR001279">
    <property type="entry name" value="Metallo-B-lactamas"/>
</dbReference>
<dbReference type="Gene3D" id="3.60.15.10">
    <property type="entry name" value="Ribonuclease Z/Hydroxyacylglutathione hydrolase-like"/>
    <property type="match status" value="1"/>
</dbReference>
<dbReference type="InterPro" id="IPR004477">
    <property type="entry name" value="ComEC_N"/>
</dbReference>
<evidence type="ECO:0000259" key="7">
    <source>
        <dbReference type="SMART" id="SM00849"/>
    </source>
</evidence>
<dbReference type="Pfam" id="PF03772">
    <property type="entry name" value="Competence"/>
    <property type="match status" value="1"/>
</dbReference>
<evidence type="ECO:0000256" key="2">
    <source>
        <dbReference type="ARBA" id="ARBA00022475"/>
    </source>
</evidence>
<feature type="domain" description="Metallo-beta-lactamase" evidence="7">
    <location>
        <begin position="541"/>
        <end position="739"/>
    </location>
</feature>